<gene>
    <name evidence="2" type="ORF">CF165_45940</name>
</gene>
<dbReference type="PANTHER" id="PTHR45527:SF1">
    <property type="entry name" value="FATTY ACID SYNTHASE"/>
    <property type="match status" value="1"/>
</dbReference>
<evidence type="ECO:0000259" key="1">
    <source>
        <dbReference type="Pfam" id="PF00501"/>
    </source>
</evidence>
<dbReference type="SUPFAM" id="SSF56801">
    <property type="entry name" value="Acetyl-CoA synthetase-like"/>
    <property type="match status" value="1"/>
</dbReference>
<evidence type="ECO:0000313" key="2">
    <source>
        <dbReference type="EMBL" id="OXM59802.1"/>
    </source>
</evidence>
<dbReference type="InterPro" id="IPR020845">
    <property type="entry name" value="AMP-binding_CS"/>
</dbReference>
<proteinExistence type="predicted"/>
<name>A0A229SLK2_9PSEU</name>
<dbReference type="Pfam" id="PF00501">
    <property type="entry name" value="AMP-binding"/>
    <property type="match status" value="1"/>
</dbReference>
<feature type="domain" description="AMP-dependent synthetase/ligase" evidence="1">
    <location>
        <begin position="4"/>
        <end position="313"/>
    </location>
</feature>
<dbReference type="GO" id="GO:0043041">
    <property type="term" value="P:amino acid activation for nonribosomal peptide biosynthetic process"/>
    <property type="evidence" value="ECO:0007669"/>
    <property type="project" value="TreeGrafter"/>
</dbReference>
<dbReference type="Proteomes" id="UP000215199">
    <property type="component" value="Unassembled WGS sequence"/>
</dbReference>
<organism evidence="2 3">
    <name type="scientific">Amycolatopsis vastitatis</name>
    <dbReference type="NCBI Taxonomy" id="1905142"/>
    <lineage>
        <taxon>Bacteria</taxon>
        <taxon>Bacillati</taxon>
        <taxon>Actinomycetota</taxon>
        <taxon>Actinomycetes</taxon>
        <taxon>Pseudonocardiales</taxon>
        <taxon>Pseudonocardiaceae</taxon>
        <taxon>Amycolatopsis</taxon>
    </lineage>
</organism>
<sequence length="314" mass="33370">MRVFEEQVGRTPEEVAVSHPSGRLTYRQLNTMANLRARQLVQAGVGRQSPVPLVMGRSADVVVTALAVMKAGGFYIPVHLSSPAARLREIVTDVGANIVVTDSAAESRGRDSGVRVFVADGLPAGTPEVPNPSPYGLPGELAYVMYTSGSTGAPKGVAVTHRDILDLVADSAWRTGHERVLVHSAHAFDASTYEMWVPLLTGGRVVVAPPGQLDTAGLRSLVEQHAVTAMFLTTALFSLFAEQDPACFSGMHTVATGGELMPVQAMRGVRTACPDVRVLHVYGPTETTTFATRHRVDEVGDPVPIGQPLDGVRC</sequence>
<protein>
    <submittedName>
        <fullName evidence="2">Non-ribosomal peptide synthetase</fullName>
    </submittedName>
</protein>
<dbReference type="GO" id="GO:0005737">
    <property type="term" value="C:cytoplasm"/>
    <property type="evidence" value="ECO:0007669"/>
    <property type="project" value="TreeGrafter"/>
</dbReference>
<comment type="caution">
    <text evidence="2">The sequence shown here is derived from an EMBL/GenBank/DDBJ whole genome shotgun (WGS) entry which is preliminary data.</text>
</comment>
<dbReference type="EMBL" id="NMUL01000070">
    <property type="protein sequence ID" value="OXM59802.1"/>
    <property type="molecule type" value="Genomic_DNA"/>
</dbReference>
<accession>A0A229SLK2</accession>
<keyword evidence="3" id="KW-1185">Reference proteome</keyword>
<feature type="non-terminal residue" evidence="2">
    <location>
        <position position="314"/>
    </location>
</feature>
<dbReference type="GO" id="GO:0031177">
    <property type="term" value="F:phosphopantetheine binding"/>
    <property type="evidence" value="ECO:0007669"/>
    <property type="project" value="TreeGrafter"/>
</dbReference>
<dbReference type="AlphaFoldDB" id="A0A229SLK2"/>
<dbReference type="PANTHER" id="PTHR45527">
    <property type="entry name" value="NONRIBOSOMAL PEPTIDE SYNTHETASE"/>
    <property type="match status" value="1"/>
</dbReference>
<dbReference type="InterPro" id="IPR000873">
    <property type="entry name" value="AMP-dep_synth/lig_dom"/>
</dbReference>
<dbReference type="PROSITE" id="PS00455">
    <property type="entry name" value="AMP_BINDING"/>
    <property type="match status" value="1"/>
</dbReference>
<evidence type="ECO:0000313" key="3">
    <source>
        <dbReference type="Proteomes" id="UP000215199"/>
    </source>
</evidence>
<dbReference type="FunFam" id="3.40.50.980:FF:000001">
    <property type="entry name" value="Non-ribosomal peptide synthetase"/>
    <property type="match status" value="1"/>
</dbReference>
<reference evidence="3" key="1">
    <citation type="submission" date="2017-07" db="EMBL/GenBank/DDBJ databases">
        <title>Comparative genome mining reveals phylogenetic distribution patterns of secondary metabolites in Amycolatopsis.</title>
        <authorList>
            <person name="Adamek M."/>
            <person name="Alanjary M."/>
            <person name="Sales-Ortells H."/>
            <person name="Goodfellow M."/>
            <person name="Bull A.T."/>
            <person name="Kalinowski J."/>
            <person name="Ziemert N."/>
        </authorList>
    </citation>
    <scope>NUCLEOTIDE SEQUENCE [LARGE SCALE GENOMIC DNA]</scope>
    <source>
        <strain evidence="3">H5</strain>
    </source>
</reference>
<dbReference type="Gene3D" id="3.40.50.980">
    <property type="match status" value="2"/>
</dbReference>
<dbReference type="GO" id="GO:0044550">
    <property type="term" value="P:secondary metabolite biosynthetic process"/>
    <property type="evidence" value="ECO:0007669"/>
    <property type="project" value="TreeGrafter"/>
</dbReference>